<evidence type="ECO:0000256" key="4">
    <source>
        <dbReference type="ARBA" id="ARBA00022741"/>
    </source>
</evidence>
<evidence type="ECO:0000256" key="2">
    <source>
        <dbReference type="ARBA" id="ARBA00013169"/>
    </source>
</evidence>
<accession>A0A9P8Q2G1</accession>
<keyword evidence="4" id="KW-0547">Nucleotide-binding</keyword>
<feature type="non-terminal residue" evidence="10">
    <location>
        <position position="1"/>
    </location>
</feature>
<evidence type="ECO:0000313" key="11">
    <source>
        <dbReference type="Proteomes" id="UP000774326"/>
    </source>
</evidence>
<dbReference type="InterPro" id="IPR002303">
    <property type="entry name" value="Valyl-tRNA_ligase"/>
</dbReference>
<dbReference type="AlphaFoldDB" id="A0A9P8Q2G1"/>
<gene>
    <name evidence="10" type="ORF">WICPIJ_007089</name>
</gene>
<dbReference type="GO" id="GO:0005524">
    <property type="term" value="F:ATP binding"/>
    <property type="evidence" value="ECO:0007669"/>
    <property type="project" value="UniProtKB-KW"/>
</dbReference>
<dbReference type="GO" id="GO:0004832">
    <property type="term" value="F:valine-tRNA ligase activity"/>
    <property type="evidence" value="ECO:0007669"/>
    <property type="project" value="UniProtKB-EC"/>
</dbReference>
<dbReference type="Gene3D" id="1.10.730.10">
    <property type="entry name" value="Isoleucyl-tRNA Synthetase, Domain 1"/>
    <property type="match status" value="1"/>
</dbReference>
<keyword evidence="7" id="KW-0030">Aminoacyl-tRNA synthetase</keyword>
<evidence type="ECO:0000256" key="6">
    <source>
        <dbReference type="ARBA" id="ARBA00022917"/>
    </source>
</evidence>
<comment type="similarity">
    <text evidence="1">Belongs to the class-I aminoacyl-tRNA synthetase family.</text>
</comment>
<reference evidence="10" key="1">
    <citation type="journal article" date="2021" name="Open Biol.">
        <title>Shared evolutionary footprints suggest mitochondrial oxidative damage underlies multiple complex I losses in fungi.</title>
        <authorList>
            <person name="Schikora-Tamarit M.A."/>
            <person name="Marcet-Houben M."/>
            <person name="Nosek J."/>
            <person name="Gabaldon T."/>
        </authorList>
    </citation>
    <scope>NUCLEOTIDE SEQUENCE</scope>
    <source>
        <strain evidence="10">CBS2887</strain>
    </source>
</reference>
<feature type="non-terminal residue" evidence="10">
    <location>
        <position position="90"/>
    </location>
</feature>
<keyword evidence="5" id="KW-0067">ATP-binding</keyword>
<dbReference type="InterPro" id="IPR013155">
    <property type="entry name" value="M/V/L/I-tRNA-synth_anticd-bd"/>
</dbReference>
<sequence length="90" mass="10533">AQKKSARDTLYTAIDGALRLIHPFMPFISEEMWQRLPKRSTETSETIVKAKYPEYVKEYDNVEAYEAYELVLEITKNARSLLSQFNITKN</sequence>
<organism evidence="10 11">
    <name type="scientific">Wickerhamomyces pijperi</name>
    <name type="common">Yeast</name>
    <name type="synonym">Pichia pijperi</name>
    <dbReference type="NCBI Taxonomy" id="599730"/>
    <lineage>
        <taxon>Eukaryota</taxon>
        <taxon>Fungi</taxon>
        <taxon>Dikarya</taxon>
        <taxon>Ascomycota</taxon>
        <taxon>Saccharomycotina</taxon>
        <taxon>Saccharomycetes</taxon>
        <taxon>Phaffomycetales</taxon>
        <taxon>Wickerhamomycetaceae</taxon>
        <taxon>Wickerhamomyces</taxon>
    </lineage>
</organism>
<dbReference type="PANTHER" id="PTHR11946:SF109">
    <property type="entry name" value="VALINE--TRNA LIGASE"/>
    <property type="match status" value="1"/>
</dbReference>
<evidence type="ECO:0000313" key="10">
    <source>
        <dbReference type="EMBL" id="KAH3681945.1"/>
    </source>
</evidence>
<keyword evidence="3" id="KW-0436">Ligase</keyword>
<protein>
    <recommendedName>
        <fullName evidence="2">valine--tRNA ligase</fullName>
        <ecNumber evidence="2">6.1.1.9</ecNumber>
    </recommendedName>
    <alternativeName>
        <fullName evidence="8">Valyl-tRNA synthetase</fullName>
    </alternativeName>
</protein>
<dbReference type="Pfam" id="PF08264">
    <property type="entry name" value="Anticodon_1"/>
    <property type="match status" value="1"/>
</dbReference>
<name>A0A9P8Q2G1_WICPI</name>
<feature type="domain" description="Methionyl/Valyl/Leucyl/Isoleucyl-tRNA synthetase anticodon-binding" evidence="9">
    <location>
        <begin position="4"/>
        <end position="90"/>
    </location>
</feature>
<evidence type="ECO:0000259" key="9">
    <source>
        <dbReference type="Pfam" id="PF08264"/>
    </source>
</evidence>
<comment type="caution">
    <text evidence="10">The sequence shown here is derived from an EMBL/GenBank/DDBJ whole genome shotgun (WGS) entry which is preliminary data.</text>
</comment>
<keyword evidence="6" id="KW-0648">Protein biosynthesis</keyword>
<keyword evidence="11" id="KW-1185">Reference proteome</keyword>
<evidence type="ECO:0000256" key="7">
    <source>
        <dbReference type="ARBA" id="ARBA00023146"/>
    </source>
</evidence>
<reference evidence="10" key="2">
    <citation type="submission" date="2021-01" db="EMBL/GenBank/DDBJ databases">
        <authorList>
            <person name="Schikora-Tamarit M.A."/>
        </authorList>
    </citation>
    <scope>NUCLEOTIDE SEQUENCE</scope>
    <source>
        <strain evidence="10">CBS2887</strain>
    </source>
</reference>
<dbReference type="EC" id="6.1.1.9" evidence="2"/>
<evidence type="ECO:0000256" key="1">
    <source>
        <dbReference type="ARBA" id="ARBA00005594"/>
    </source>
</evidence>
<dbReference type="OrthoDB" id="5424744at2759"/>
<dbReference type="Proteomes" id="UP000774326">
    <property type="component" value="Unassembled WGS sequence"/>
</dbReference>
<dbReference type="SUPFAM" id="SSF47323">
    <property type="entry name" value="Anticodon-binding domain of a subclass of class I aminoacyl-tRNA synthetases"/>
    <property type="match status" value="1"/>
</dbReference>
<dbReference type="GO" id="GO:0006438">
    <property type="term" value="P:valyl-tRNA aminoacylation"/>
    <property type="evidence" value="ECO:0007669"/>
    <property type="project" value="InterPro"/>
</dbReference>
<dbReference type="GO" id="GO:0005829">
    <property type="term" value="C:cytosol"/>
    <property type="evidence" value="ECO:0007669"/>
    <property type="project" value="TreeGrafter"/>
</dbReference>
<dbReference type="PANTHER" id="PTHR11946">
    <property type="entry name" value="VALYL-TRNA SYNTHETASES"/>
    <property type="match status" value="1"/>
</dbReference>
<evidence type="ECO:0000256" key="5">
    <source>
        <dbReference type="ARBA" id="ARBA00022840"/>
    </source>
</evidence>
<proteinExistence type="inferred from homology"/>
<evidence type="ECO:0000256" key="8">
    <source>
        <dbReference type="ARBA" id="ARBA00029936"/>
    </source>
</evidence>
<evidence type="ECO:0000256" key="3">
    <source>
        <dbReference type="ARBA" id="ARBA00022598"/>
    </source>
</evidence>
<dbReference type="EMBL" id="JAEUBG010004150">
    <property type="protein sequence ID" value="KAH3681945.1"/>
    <property type="molecule type" value="Genomic_DNA"/>
</dbReference>
<dbReference type="InterPro" id="IPR009080">
    <property type="entry name" value="tRNAsynth_Ia_anticodon-bd"/>
</dbReference>